<dbReference type="PANTHER" id="PTHR40064">
    <property type="entry name" value="MEMBRANE PROTEIN-RELATED"/>
    <property type="match status" value="1"/>
</dbReference>
<feature type="transmembrane region" description="Helical" evidence="6">
    <location>
        <begin position="75"/>
        <end position="96"/>
    </location>
</feature>
<evidence type="ECO:0000313" key="8">
    <source>
        <dbReference type="EMBL" id="NUN86037.1"/>
    </source>
</evidence>
<dbReference type="PANTHER" id="PTHR40064:SF1">
    <property type="entry name" value="MEMBRANE PROTEIN"/>
    <property type="match status" value="1"/>
</dbReference>
<dbReference type="Pfam" id="PF06081">
    <property type="entry name" value="ArAE_1"/>
    <property type="match status" value="1"/>
</dbReference>
<feature type="transmembrane region" description="Helical" evidence="6">
    <location>
        <begin position="143"/>
        <end position="165"/>
    </location>
</feature>
<sequence length="353" mass="40928">MDTKSSVQNLWGYTHEILGGTMKSKKIGMQALKIAIGSSLAIYIANLFGLKYSLAAGSVALLTMVTTKWKTVKLSVARVVTFIISVLMALIIFSAVESEWMAYGIYVFFVVIISEMIGWGATISVNALIGMHFLEVRDFEVDFIANEFMLVLIGITMALVLNLFYDYGSQRKALVENMQYTEERLQMILGEISAYLANKEMQRNVWDDICALEKEVQGFIQDAYEYQDNTFHSHPGYYIDYFEMRMKQCNVIHNLHYEMKKIRHMPDEAMIISSYVFDMLVCVKEHTVPTAQLDELHELFAIIRNNSLPKTREEFESRAMLYHILMDLEEFLVFKRRFVDGLDDKKRKLYWDN</sequence>
<reference evidence="8 9" key="2">
    <citation type="submission" date="2020-07" db="EMBL/GenBank/DDBJ databases">
        <title>Bacterial metabolism rescues the inhibition of intestinal drug absorption by food and drug additives.</title>
        <authorList>
            <person name="Zou L."/>
            <person name="Spanogiannopoulos P."/>
            <person name="Chien H.-C."/>
            <person name="Pieper L.M."/>
            <person name="Cai W."/>
            <person name="Khuri N."/>
            <person name="Pottel J."/>
            <person name="Vora B."/>
            <person name="Ni Z."/>
            <person name="Tsakalozou E."/>
            <person name="Zhang W."/>
            <person name="Shoichet B.K."/>
            <person name="Giacomini K.M."/>
            <person name="Turnbaugh P.J."/>
        </authorList>
    </citation>
    <scope>NUCLEOTIDE SEQUENCE [LARGE SCALE GENOMIC DNA]</scope>
    <source>
        <strain evidence="8 9">F22</strain>
    </source>
</reference>
<evidence type="ECO:0000256" key="1">
    <source>
        <dbReference type="ARBA" id="ARBA00004651"/>
    </source>
</evidence>
<feature type="transmembrane region" description="Helical" evidence="6">
    <location>
        <begin position="31"/>
        <end position="55"/>
    </location>
</feature>
<proteinExistence type="predicted"/>
<feature type="domain" description="Putative aromatic acid exporter C-terminal" evidence="7">
    <location>
        <begin position="173"/>
        <end position="335"/>
    </location>
</feature>
<dbReference type="AlphaFoldDB" id="A0A849XNC9"/>
<name>A0A849XNC9_9FIRM</name>
<evidence type="ECO:0000259" key="7">
    <source>
        <dbReference type="Pfam" id="PF11728"/>
    </source>
</evidence>
<protein>
    <recommendedName>
        <fullName evidence="7">Putative aromatic acid exporter C-terminal domain-containing protein</fullName>
    </recommendedName>
</protein>
<reference evidence="8 9" key="1">
    <citation type="submission" date="2020-04" db="EMBL/GenBank/DDBJ databases">
        <authorList>
            <person name="Pieper L."/>
        </authorList>
    </citation>
    <scope>NUCLEOTIDE SEQUENCE [LARGE SCALE GENOMIC DNA]</scope>
    <source>
        <strain evidence="8 9">F22</strain>
    </source>
</reference>
<keyword evidence="3 6" id="KW-0812">Transmembrane</keyword>
<keyword evidence="4 6" id="KW-1133">Transmembrane helix</keyword>
<keyword evidence="2" id="KW-1003">Cell membrane</keyword>
<evidence type="ECO:0000256" key="5">
    <source>
        <dbReference type="ARBA" id="ARBA00023136"/>
    </source>
</evidence>
<dbReference type="InterPro" id="IPR021062">
    <property type="entry name" value="ArAE_1_C"/>
</dbReference>
<keyword evidence="5 6" id="KW-0472">Membrane</keyword>
<dbReference type="Pfam" id="PF11728">
    <property type="entry name" value="ArAE_1_C"/>
    <property type="match status" value="1"/>
</dbReference>
<comment type="caution">
    <text evidence="8">The sequence shown here is derived from an EMBL/GenBank/DDBJ whole genome shotgun (WGS) entry which is preliminary data.</text>
</comment>
<comment type="subcellular location">
    <subcellularLocation>
        <location evidence="1">Cell membrane</location>
        <topology evidence="1">Multi-pass membrane protein</topology>
    </subcellularLocation>
</comment>
<feature type="transmembrane region" description="Helical" evidence="6">
    <location>
        <begin position="103"/>
        <end position="123"/>
    </location>
</feature>
<accession>A0A849XNC9</accession>
<organism evidence="8 9">
    <name type="scientific">Coprococcus comes</name>
    <dbReference type="NCBI Taxonomy" id="410072"/>
    <lineage>
        <taxon>Bacteria</taxon>
        <taxon>Bacillati</taxon>
        <taxon>Bacillota</taxon>
        <taxon>Clostridia</taxon>
        <taxon>Lachnospirales</taxon>
        <taxon>Lachnospiraceae</taxon>
        <taxon>Coprococcus</taxon>
    </lineage>
</organism>
<dbReference type="EMBL" id="JABWDC010000014">
    <property type="protein sequence ID" value="NUN86037.1"/>
    <property type="molecule type" value="Genomic_DNA"/>
</dbReference>
<evidence type="ECO:0000313" key="9">
    <source>
        <dbReference type="Proteomes" id="UP000554488"/>
    </source>
</evidence>
<gene>
    <name evidence="8" type="ORF">HUU93_05355</name>
</gene>
<dbReference type="GO" id="GO:0005886">
    <property type="term" value="C:plasma membrane"/>
    <property type="evidence" value="ECO:0007669"/>
    <property type="project" value="UniProtKB-SubCell"/>
</dbReference>
<dbReference type="Proteomes" id="UP000554488">
    <property type="component" value="Unassembled WGS sequence"/>
</dbReference>
<evidence type="ECO:0000256" key="6">
    <source>
        <dbReference type="SAM" id="Phobius"/>
    </source>
</evidence>
<evidence type="ECO:0000256" key="3">
    <source>
        <dbReference type="ARBA" id="ARBA00022692"/>
    </source>
</evidence>
<dbReference type="InterPro" id="IPR052984">
    <property type="entry name" value="UPF0421"/>
</dbReference>
<evidence type="ECO:0000256" key="4">
    <source>
        <dbReference type="ARBA" id="ARBA00022989"/>
    </source>
</evidence>
<dbReference type="InterPro" id="IPR010343">
    <property type="entry name" value="ArAE_1"/>
</dbReference>
<dbReference type="Gene3D" id="1.20.120.940">
    <property type="entry name" value="Putative aromatic acid exporter, C-terminal domain"/>
    <property type="match status" value="1"/>
</dbReference>
<dbReference type="InterPro" id="IPR038323">
    <property type="entry name" value="ArAE_1_C_sf"/>
</dbReference>
<evidence type="ECO:0000256" key="2">
    <source>
        <dbReference type="ARBA" id="ARBA00022475"/>
    </source>
</evidence>